<keyword evidence="2" id="KW-1185">Reference proteome</keyword>
<dbReference type="Proteomes" id="UP000000845">
    <property type="component" value="Chromosome"/>
</dbReference>
<evidence type="ECO:0000313" key="1">
    <source>
        <dbReference type="EMBL" id="ACZ07577.1"/>
    </source>
</evidence>
<accession>D1APZ9</accession>
<dbReference type="AlphaFoldDB" id="D1APZ9"/>
<dbReference type="STRING" id="526218.Sterm_0705"/>
<sequence>MKNKKMNEKWKEIGILLANDPKIKIPCPVCKYKQLEVTDINAESEIDTTLFERIIFCSNCNGRIYLRMHHKNK</sequence>
<protein>
    <submittedName>
        <fullName evidence="1">Uncharacterized protein</fullName>
    </submittedName>
</protein>
<organism evidence="1 2">
    <name type="scientific">Sebaldella termitidis (strain ATCC 33386 / NCTC 11300)</name>
    <dbReference type="NCBI Taxonomy" id="526218"/>
    <lineage>
        <taxon>Bacteria</taxon>
        <taxon>Fusobacteriati</taxon>
        <taxon>Fusobacteriota</taxon>
        <taxon>Fusobacteriia</taxon>
        <taxon>Fusobacteriales</taxon>
        <taxon>Leptotrichiaceae</taxon>
        <taxon>Sebaldella</taxon>
    </lineage>
</organism>
<dbReference type="KEGG" id="str:Sterm_0705"/>
<name>D1APZ9_SEBTE</name>
<reference evidence="1 2" key="2">
    <citation type="journal article" date="2010" name="Stand. Genomic Sci.">
        <title>Complete genome sequence of Sebaldella termitidis type strain (NCTC 11300).</title>
        <authorList>
            <person name="Harmon-Smith M."/>
            <person name="Celia L."/>
            <person name="Chertkov O."/>
            <person name="Lapidus A."/>
            <person name="Copeland A."/>
            <person name="Glavina Del Rio T."/>
            <person name="Nolan M."/>
            <person name="Lucas S."/>
            <person name="Tice H."/>
            <person name="Cheng J.F."/>
            <person name="Han C."/>
            <person name="Detter J.C."/>
            <person name="Bruce D."/>
            <person name="Goodwin L."/>
            <person name="Pitluck S."/>
            <person name="Pati A."/>
            <person name="Liolios K."/>
            <person name="Ivanova N."/>
            <person name="Mavromatis K."/>
            <person name="Mikhailova N."/>
            <person name="Chen A."/>
            <person name="Palaniappan K."/>
            <person name="Land M."/>
            <person name="Hauser L."/>
            <person name="Chang Y.J."/>
            <person name="Jeffries C.D."/>
            <person name="Brettin T."/>
            <person name="Goker M."/>
            <person name="Beck B."/>
            <person name="Bristow J."/>
            <person name="Eisen J.A."/>
            <person name="Markowitz V."/>
            <person name="Hugenholtz P."/>
            <person name="Kyrpides N.C."/>
            <person name="Klenk H.P."/>
            <person name="Chen F."/>
        </authorList>
    </citation>
    <scope>NUCLEOTIDE SEQUENCE [LARGE SCALE GENOMIC DNA]</scope>
    <source>
        <strain evidence="2">ATCC 33386 / NCTC 11300</strain>
    </source>
</reference>
<dbReference type="HOGENOM" id="CLU_2702716_0_0_0"/>
<proteinExistence type="predicted"/>
<evidence type="ECO:0000313" key="2">
    <source>
        <dbReference type="Proteomes" id="UP000000845"/>
    </source>
</evidence>
<gene>
    <name evidence="1" type="ordered locus">Sterm_0705</name>
</gene>
<dbReference type="EMBL" id="CP001739">
    <property type="protein sequence ID" value="ACZ07577.1"/>
    <property type="molecule type" value="Genomic_DNA"/>
</dbReference>
<dbReference type="RefSeq" id="WP_012860173.1">
    <property type="nucleotide sequence ID" value="NC_013517.1"/>
</dbReference>
<reference evidence="2" key="1">
    <citation type="submission" date="2009-09" db="EMBL/GenBank/DDBJ databases">
        <title>The complete chromosome of Sebaldella termitidis ATCC 33386.</title>
        <authorList>
            <consortium name="US DOE Joint Genome Institute (JGI-PGF)"/>
            <person name="Lucas S."/>
            <person name="Copeland A."/>
            <person name="Lapidus A."/>
            <person name="Glavina del Rio T."/>
            <person name="Dalin E."/>
            <person name="Tice H."/>
            <person name="Bruce D."/>
            <person name="Goodwin L."/>
            <person name="Pitluck S."/>
            <person name="Kyrpides N."/>
            <person name="Mavromatis K."/>
            <person name="Ivanova N."/>
            <person name="Mikhailova N."/>
            <person name="Sims D."/>
            <person name="Meincke L."/>
            <person name="Brettin T."/>
            <person name="Detter J.C."/>
            <person name="Han C."/>
            <person name="Larimer F."/>
            <person name="Land M."/>
            <person name="Hauser L."/>
            <person name="Markowitz V."/>
            <person name="Cheng J.F."/>
            <person name="Hugenholtz P."/>
            <person name="Woyke T."/>
            <person name="Wu D."/>
            <person name="Eisen J.A."/>
        </authorList>
    </citation>
    <scope>NUCLEOTIDE SEQUENCE [LARGE SCALE GENOMIC DNA]</scope>
    <source>
        <strain evidence="2">ATCC 33386 / NCTC 11300</strain>
    </source>
</reference>